<reference evidence="3 4" key="1">
    <citation type="journal article" date="2013" name="Genome Announc.">
        <title>Draft Genome Sequence of Rhodococcus opacus Strain M213 Shows a Diverse Catabolic Potential.</title>
        <authorList>
            <person name="Pathak A."/>
            <person name="Green S.J."/>
            <person name="Ogram A."/>
            <person name="Chauhan A."/>
        </authorList>
    </citation>
    <scope>NUCLEOTIDE SEQUENCE [LARGE SCALE GENOMIC DNA]</scope>
    <source>
        <strain evidence="3 4">M213</strain>
    </source>
</reference>
<sequence length="379" mass="40102">MTPNVLVIGAGVIGCSLAFELTRRGAAVTVVDSAEVMSGTSSATFGWINANKKKPVEYELLNMLGLEAHERARDERNIGTADWFHQIGSIELAASTDSLAALEEKVSQLASRGYKARILTRAEVESAEPSLDVLNVAGGALYPKEGWIDALTMCSHLMNAARAQGATFKPFRRVIGLTLDGETTMSTADGLTESVKPDVTILAAGNGNRPILASAGIGFPTRPTLDWASTGHEYPSVGIITTTSPVDAGIRHMIHSPGVAIRPARNGGVTLTDAPTGAQWSHDDPRVWGVPTLLLERAQKLYPSLKSTTTENVTLGTRVLPDDGVTIADWVGEEQKVYAIATHSGVTLAGHLADAVASEVLDGTRHESLGPFGLDRFAS</sequence>
<name>K8XPW7_RHOOP</name>
<evidence type="ECO:0000256" key="1">
    <source>
        <dbReference type="ARBA" id="ARBA00023002"/>
    </source>
</evidence>
<evidence type="ECO:0000259" key="2">
    <source>
        <dbReference type="Pfam" id="PF01266"/>
    </source>
</evidence>
<dbReference type="EMBL" id="AJYC02000090">
    <property type="protein sequence ID" value="EKT79080.1"/>
    <property type="molecule type" value="Genomic_DNA"/>
</dbReference>
<feature type="domain" description="FAD dependent oxidoreductase" evidence="2">
    <location>
        <begin position="5"/>
        <end position="357"/>
    </location>
</feature>
<dbReference type="PANTHER" id="PTHR13847:SF289">
    <property type="entry name" value="GLYCINE OXIDASE"/>
    <property type="match status" value="1"/>
</dbReference>
<dbReference type="AlphaFoldDB" id="K8XPW7"/>
<dbReference type="SUPFAM" id="SSF51905">
    <property type="entry name" value="FAD/NAD(P)-binding domain"/>
    <property type="match status" value="1"/>
</dbReference>
<organism evidence="3 4">
    <name type="scientific">Rhodococcus opacus M213</name>
    <dbReference type="NCBI Taxonomy" id="1129896"/>
    <lineage>
        <taxon>Bacteria</taxon>
        <taxon>Bacillati</taxon>
        <taxon>Actinomycetota</taxon>
        <taxon>Actinomycetes</taxon>
        <taxon>Mycobacteriales</taxon>
        <taxon>Nocardiaceae</taxon>
        <taxon>Rhodococcus</taxon>
    </lineage>
</organism>
<dbReference type="RefSeq" id="WP_005261468.1">
    <property type="nucleotide sequence ID" value="NZ_AJYC02000090.1"/>
</dbReference>
<dbReference type="Gene3D" id="3.50.50.60">
    <property type="entry name" value="FAD/NAD(P)-binding domain"/>
    <property type="match status" value="1"/>
</dbReference>
<comment type="caution">
    <text evidence="3">The sequence shown here is derived from an EMBL/GenBank/DDBJ whole genome shotgun (WGS) entry which is preliminary data.</text>
</comment>
<dbReference type="InterPro" id="IPR006076">
    <property type="entry name" value="FAD-dep_OxRdtase"/>
</dbReference>
<dbReference type="Gene3D" id="3.30.9.10">
    <property type="entry name" value="D-Amino Acid Oxidase, subunit A, domain 2"/>
    <property type="match status" value="1"/>
</dbReference>
<dbReference type="GO" id="GO:0016491">
    <property type="term" value="F:oxidoreductase activity"/>
    <property type="evidence" value="ECO:0007669"/>
    <property type="project" value="UniProtKB-KW"/>
</dbReference>
<dbReference type="Pfam" id="PF01266">
    <property type="entry name" value="DAO"/>
    <property type="match status" value="1"/>
</dbReference>
<protein>
    <submittedName>
        <fullName evidence="3">FAD dependent oxidoreductase</fullName>
    </submittedName>
</protein>
<dbReference type="PANTHER" id="PTHR13847">
    <property type="entry name" value="SARCOSINE DEHYDROGENASE-RELATED"/>
    <property type="match status" value="1"/>
</dbReference>
<evidence type="ECO:0000313" key="4">
    <source>
        <dbReference type="Proteomes" id="UP000005951"/>
    </source>
</evidence>
<dbReference type="Proteomes" id="UP000005951">
    <property type="component" value="Unassembled WGS sequence"/>
</dbReference>
<proteinExistence type="predicted"/>
<evidence type="ECO:0000313" key="3">
    <source>
        <dbReference type="EMBL" id="EKT79080.1"/>
    </source>
</evidence>
<dbReference type="GO" id="GO:0005737">
    <property type="term" value="C:cytoplasm"/>
    <property type="evidence" value="ECO:0007669"/>
    <property type="project" value="TreeGrafter"/>
</dbReference>
<gene>
    <name evidence="3" type="ORF">WSS_A29369</name>
</gene>
<keyword evidence="1" id="KW-0560">Oxidoreductase</keyword>
<dbReference type="InterPro" id="IPR036188">
    <property type="entry name" value="FAD/NAD-bd_sf"/>
</dbReference>
<accession>K8XPW7</accession>